<evidence type="ECO:0000313" key="2">
    <source>
        <dbReference type="WBParaSite" id="PS1159_v2.g19076.t1"/>
    </source>
</evidence>
<dbReference type="WBParaSite" id="PS1159_v2.g19076.t1">
    <property type="protein sequence ID" value="PS1159_v2.g19076.t1"/>
    <property type="gene ID" value="PS1159_v2.g19076"/>
</dbReference>
<protein>
    <submittedName>
        <fullName evidence="2">Uncharacterized protein</fullName>
    </submittedName>
</protein>
<proteinExistence type="predicted"/>
<name>A0AC35FMP3_9BILA</name>
<dbReference type="Proteomes" id="UP000887580">
    <property type="component" value="Unplaced"/>
</dbReference>
<reference evidence="2" key="1">
    <citation type="submission" date="2022-11" db="UniProtKB">
        <authorList>
            <consortium name="WormBaseParasite"/>
        </authorList>
    </citation>
    <scope>IDENTIFICATION</scope>
</reference>
<evidence type="ECO:0000313" key="1">
    <source>
        <dbReference type="Proteomes" id="UP000887580"/>
    </source>
</evidence>
<sequence length="77" mass="8897">MKSLSIDHFEPDINPFRTHAFRFGSKRKQSVLIQKRCLSPIICREQALKISKSSKVLDVDQIVQQSDGDNCETEEFE</sequence>
<accession>A0AC35FMP3</accession>
<organism evidence="1 2">
    <name type="scientific">Panagrolaimus sp. PS1159</name>
    <dbReference type="NCBI Taxonomy" id="55785"/>
    <lineage>
        <taxon>Eukaryota</taxon>
        <taxon>Metazoa</taxon>
        <taxon>Ecdysozoa</taxon>
        <taxon>Nematoda</taxon>
        <taxon>Chromadorea</taxon>
        <taxon>Rhabditida</taxon>
        <taxon>Tylenchina</taxon>
        <taxon>Panagrolaimomorpha</taxon>
        <taxon>Panagrolaimoidea</taxon>
        <taxon>Panagrolaimidae</taxon>
        <taxon>Panagrolaimus</taxon>
    </lineage>
</organism>